<gene>
    <name evidence="8" type="ORF">GXY80_15405</name>
</gene>
<reference evidence="8" key="1">
    <citation type="journal article" date="2020" name="Biotechnol. Biofuels">
        <title>New insights from the biogas microbiome by comprehensive genome-resolved metagenomics of nearly 1600 species originating from multiple anaerobic digesters.</title>
        <authorList>
            <person name="Campanaro S."/>
            <person name="Treu L."/>
            <person name="Rodriguez-R L.M."/>
            <person name="Kovalovszki A."/>
            <person name="Ziels R.M."/>
            <person name="Maus I."/>
            <person name="Zhu X."/>
            <person name="Kougias P.G."/>
            <person name="Basile A."/>
            <person name="Luo G."/>
            <person name="Schluter A."/>
            <person name="Konstantinidis K.T."/>
            <person name="Angelidaki I."/>
        </authorList>
    </citation>
    <scope>NUCLEOTIDE SEQUENCE</scope>
    <source>
        <strain evidence="8">AS06rmzACSIP_7</strain>
    </source>
</reference>
<feature type="domain" description="Type IV secretion system coupling protein TraD DNA-binding" evidence="7">
    <location>
        <begin position="140"/>
        <end position="515"/>
    </location>
</feature>
<dbReference type="InterPro" id="IPR027417">
    <property type="entry name" value="P-loop_NTPase"/>
</dbReference>
<dbReference type="InterPro" id="IPR019476">
    <property type="entry name" value="T4SS_TraD_DNA-bd"/>
</dbReference>
<evidence type="ECO:0000313" key="8">
    <source>
        <dbReference type="EMBL" id="NLW36843.1"/>
    </source>
</evidence>
<feature type="transmembrane region" description="Helical" evidence="6">
    <location>
        <begin position="80"/>
        <end position="105"/>
    </location>
</feature>
<dbReference type="Proteomes" id="UP000777265">
    <property type="component" value="Unassembled WGS sequence"/>
</dbReference>
<evidence type="ECO:0000256" key="3">
    <source>
        <dbReference type="ARBA" id="ARBA00022692"/>
    </source>
</evidence>
<evidence type="ECO:0000313" key="9">
    <source>
        <dbReference type="Proteomes" id="UP000777265"/>
    </source>
</evidence>
<comment type="subcellular location">
    <subcellularLocation>
        <location evidence="1">Cell membrane</location>
        <topology evidence="1">Multi-pass membrane protein</topology>
    </subcellularLocation>
</comment>
<dbReference type="AlphaFoldDB" id="A0A971S216"/>
<dbReference type="Gene3D" id="3.40.50.300">
    <property type="entry name" value="P-loop containing nucleotide triphosphate hydrolases"/>
    <property type="match status" value="2"/>
</dbReference>
<sequence length="567" mass="64293">MKSTNSYKGFETWFNGLRMAIKMHLYIFLIFLLLQVIITLTVTYFLQGPRCAAIGRYVLDSAKIFSAPDMNILWPYLTYLFWNFMCVFLASSVIYFGYPFAIAIFKGRSRKQLATKHLAGADLVSIQEFARQIGNGDLPFGSFRLPAKEETKHCLTVGRPGTGKTVFLSQVVERLIERKAKGVIYDFKGDYVSRFYDPDRDILFNPLDRRSAGWNLFSDIKTKLDINVMASSLIPPVYTGDTFWNDAARGVFSGILHYLWQHDRRTNSDIWGGVTAPGEHIHNWLRVTPEGQTGFRYIEDASSKQALSVFATMMQYTAAFEYMSKDKGAFSVTEWLSNDKPGFIFVTNQSDLKDTHKPILSLFIDFLGKKLLSLPDDLQRRVFFLLDEFGTLQRLSSIKELLIASRSKGGSCWIGIQDIGQLNKLYTQDVADTIVNACGSSVMFAVSDPRTAKYLVDKIGDTEIMEAEETYSMGVANYRDGVSLTQRRKRQRLILDSELMNLPDLQAYVKVPNNPSITLSRFAIREYPTRTTSFIIRENLLLDTLIEKQAEADPLTEEPVFGSLGTA</sequence>
<reference evidence="8" key="2">
    <citation type="submission" date="2020-01" db="EMBL/GenBank/DDBJ databases">
        <authorList>
            <person name="Campanaro S."/>
        </authorList>
    </citation>
    <scope>NUCLEOTIDE SEQUENCE</scope>
    <source>
        <strain evidence="8">AS06rmzACSIP_7</strain>
    </source>
</reference>
<keyword evidence="4 6" id="KW-1133">Transmembrane helix</keyword>
<dbReference type="EMBL" id="JAAYEE010000306">
    <property type="protein sequence ID" value="NLW36843.1"/>
    <property type="molecule type" value="Genomic_DNA"/>
</dbReference>
<evidence type="ECO:0000259" key="7">
    <source>
        <dbReference type="Pfam" id="PF10412"/>
    </source>
</evidence>
<protein>
    <submittedName>
        <fullName evidence="8">Type IV secretion system DNA-binding domain-containing protein</fullName>
    </submittedName>
</protein>
<evidence type="ECO:0000256" key="1">
    <source>
        <dbReference type="ARBA" id="ARBA00004651"/>
    </source>
</evidence>
<dbReference type="PANTHER" id="PTHR37937">
    <property type="entry name" value="CONJUGATIVE TRANSFER: DNA TRANSPORT"/>
    <property type="match status" value="1"/>
</dbReference>
<dbReference type="Pfam" id="PF10412">
    <property type="entry name" value="TrwB_AAD_bind"/>
    <property type="match status" value="1"/>
</dbReference>
<accession>A0A971S216</accession>
<proteinExistence type="predicted"/>
<dbReference type="GO" id="GO:0003677">
    <property type="term" value="F:DNA binding"/>
    <property type="evidence" value="ECO:0007669"/>
    <property type="project" value="UniProtKB-KW"/>
</dbReference>
<dbReference type="GO" id="GO:0005886">
    <property type="term" value="C:plasma membrane"/>
    <property type="evidence" value="ECO:0007669"/>
    <property type="project" value="UniProtKB-SubCell"/>
</dbReference>
<feature type="transmembrane region" description="Helical" evidence="6">
    <location>
        <begin position="25"/>
        <end position="46"/>
    </location>
</feature>
<dbReference type="InterPro" id="IPR051539">
    <property type="entry name" value="T4SS-coupling_protein"/>
</dbReference>
<evidence type="ECO:0000256" key="4">
    <source>
        <dbReference type="ARBA" id="ARBA00022989"/>
    </source>
</evidence>
<name>A0A971S216_9BACT</name>
<dbReference type="CDD" id="cd01127">
    <property type="entry name" value="TrwB_TraG_TraD_VirD4"/>
    <property type="match status" value="1"/>
</dbReference>
<evidence type="ECO:0000256" key="2">
    <source>
        <dbReference type="ARBA" id="ARBA00022475"/>
    </source>
</evidence>
<keyword evidence="5 6" id="KW-0472">Membrane</keyword>
<keyword evidence="2" id="KW-1003">Cell membrane</keyword>
<keyword evidence="3 6" id="KW-0812">Transmembrane</keyword>
<dbReference type="PANTHER" id="PTHR37937:SF1">
    <property type="entry name" value="CONJUGATIVE TRANSFER: DNA TRANSPORT"/>
    <property type="match status" value="1"/>
</dbReference>
<keyword evidence="8" id="KW-0238">DNA-binding</keyword>
<organism evidence="8 9">
    <name type="scientific">Syntrophorhabdus aromaticivorans</name>
    <dbReference type="NCBI Taxonomy" id="328301"/>
    <lineage>
        <taxon>Bacteria</taxon>
        <taxon>Pseudomonadati</taxon>
        <taxon>Thermodesulfobacteriota</taxon>
        <taxon>Syntrophorhabdia</taxon>
        <taxon>Syntrophorhabdales</taxon>
        <taxon>Syntrophorhabdaceae</taxon>
        <taxon>Syntrophorhabdus</taxon>
    </lineage>
</organism>
<comment type="caution">
    <text evidence="8">The sequence shown here is derived from an EMBL/GenBank/DDBJ whole genome shotgun (WGS) entry which is preliminary data.</text>
</comment>
<evidence type="ECO:0000256" key="5">
    <source>
        <dbReference type="ARBA" id="ARBA00023136"/>
    </source>
</evidence>
<dbReference type="SUPFAM" id="SSF52540">
    <property type="entry name" value="P-loop containing nucleoside triphosphate hydrolases"/>
    <property type="match status" value="1"/>
</dbReference>
<evidence type="ECO:0000256" key="6">
    <source>
        <dbReference type="SAM" id="Phobius"/>
    </source>
</evidence>